<dbReference type="EMBL" id="BPVZ01000070">
    <property type="protein sequence ID" value="GKV25842.1"/>
    <property type="molecule type" value="Genomic_DNA"/>
</dbReference>
<evidence type="ECO:0000313" key="5">
    <source>
        <dbReference type="EMBL" id="GKV25842.1"/>
    </source>
</evidence>
<dbReference type="Proteomes" id="UP001054252">
    <property type="component" value="Unassembled WGS sequence"/>
</dbReference>
<feature type="region of interest" description="Disordered" evidence="3">
    <location>
        <begin position="1"/>
        <end position="32"/>
    </location>
</feature>
<dbReference type="GO" id="GO:0030246">
    <property type="term" value="F:carbohydrate binding"/>
    <property type="evidence" value="ECO:0007669"/>
    <property type="project" value="UniProtKB-KW"/>
</dbReference>
<accession>A0AAV5KMI6</accession>
<dbReference type="InterPro" id="IPR050258">
    <property type="entry name" value="Leguminous_Lectin"/>
</dbReference>
<evidence type="ECO:0000256" key="3">
    <source>
        <dbReference type="SAM" id="MobiDB-lite"/>
    </source>
</evidence>
<gene>
    <name evidence="5" type="ORF">SLEP1_g35224</name>
</gene>
<dbReference type="InterPro" id="IPR013320">
    <property type="entry name" value="ConA-like_dom_sf"/>
</dbReference>
<evidence type="ECO:0000256" key="2">
    <source>
        <dbReference type="ARBA" id="ARBA00022734"/>
    </source>
</evidence>
<dbReference type="Pfam" id="PF00139">
    <property type="entry name" value="Lectin_legB"/>
    <property type="match status" value="1"/>
</dbReference>
<evidence type="ECO:0000256" key="1">
    <source>
        <dbReference type="ARBA" id="ARBA00007606"/>
    </source>
</evidence>
<dbReference type="AlphaFoldDB" id="A0AAV5KMI6"/>
<reference evidence="5 6" key="1">
    <citation type="journal article" date="2021" name="Commun. Biol.">
        <title>The genome of Shorea leprosula (Dipterocarpaceae) highlights the ecological relevance of drought in aseasonal tropical rainforests.</title>
        <authorList>
            <person name="Ng K.K.S."/>
            <person name="Kobayashi M.J."/>
            <person name="Fawcett J.A."/>
            <person name="Hatakeyama M."/>
            <person name="Paape T."/>
            <person name="Ng C.H."/>
            <person name="Ang C.C."/>
            <person name="Tnah L.H."/>
            <person name="Lee C.T."/>
            <person name="Nishiyama T."/>
            <person name="Sese J."/>
            <person name="O'Brien M.J."/>
            <person name="Copetti D."/>
            <person name="Mohd Noor M.I."/>
            <person name="Ong R.C."/>
            <person name="Putra M."/>
            <person name="Sireger I.Z."/>
            <person name="Indrioko S."/>
            <person name="Kosugi Y."/>
            <person name="Izuno A."/>
            <person name="Isagi Y."/>
            <person name="Lee S.L."/>
            <person name="Shimizu K.K."/>
        </authorList>
    </citation>
    <scope>NUCLEOTIDE SEQUENCE [LARGE SCALE GENOMIC DNA]</scope>
    <source>
        <strain evidence="5">214</strain>
    </source>
</reference>
<proteinExistence type="inferred from homology"/>
<name>A0AAV5KMI6_9ROSI</name>
<sequence length="115" mass="12571">MARNCEFYHSGSTKHCGHRIRPQKSDSKDIDDNHVGVDIKGIYSRMQEPLIGHGVNLSAGQDITATIQHDAKSDKVAVFVFSTGTGEGKFYNPVLNVPLDLSTQHPADVLVGLRI</sequence>
<evidence type="ECO:0000259" key="4">
    <source>
        <dbReference type="Pfam" id="PF00139"/>
    </source>
</evidence>
<evidence type="ECO:0000313" key="6">
    <source>
        <dbReference type="Proteomes" id="UP001054252"/>
    </source>
</evidence>
<feature type="compositionally biased region" description="Basic and acidic residues" evidence="3">
    <location>
        <begin position="23"/>
        <end position="32"/>
    </location>
</feature>
<dbReference type="PANTHER" id="PTHR32401:SF53">
    <property type="entry name" value="LEGUME LECTIN DOMAIN-CONTAINING PROTEIN"/>
    <property type="match status" value="1"/>
</dbReference>
<dbReference type="SUPFAM" id="SSF49899">
    <property type="entry name" value="Concanavalin A-like lectins/glucanases"/>
    <property type="match status" value="1"/>
</dbReference>
<keyword evidence="6" id="KW-1185">Reference proteome</keyword>
<organism evidence="5 6">
    <name type="scientific">Rubroshorea leprosula</name>
    <dbReference type="NCBI Taxonomy" id="152421"/>
    <lineage>
        <taxon>Eukaryota</taxon>
        <taxon>Viridiplantae</taxon>
        <taxon>Streptophyta</taxon>
        <taxon>Embryophyta</taxon>
        <taxon>Tracheophyta</taxon>
        <taxon>Spermatophyta</taxon>
        <taxon>Magnoliopsida</taxon>
        <taxon>eudicotyledons</taxon>
        <taxon>Gunneridae</taxon>
        <taxon>Pentapetalae</taxon>
        <taxon>rosids</taxon>
        <taxon>malvids</taxon>
        <taxon>Malvales</taxon>
        <taxon>Dipterocarpaceae</taxon>
        <taxon>Rubroshorea</taxon>
    </lineage>
</organism>
<comment type="caution">
    <text evidence="5">The sequence shown here is derived from an EMBL/GenBank/DDBJ whole genome shotgun (WGS) entry which is preliminary data.</text>
</comment>
<dbReference type="InterPro" id="IPR001220">
    <property type="entry name" value="Legume_lectin_dom"/>
</dbReference>
<feature type="domain" description="Legume lectin" evidence="4">
    <location>
        <begin position="26"/>
        <end position="113"/>
    </location>
</feature>
<dbReference type="PANTHER" id="PTHR32401">
    <property type="entry name" value="CONCANAVALIN A-LIKE LECTIN FAMILY PROTEIN"/>
    <property type="match status" value="1"/>
</dbReference>
<comment type="similarity">
    <text evidence="1">Belongs to the leguminous lectin family.</text>
</comment>
<dbReference type="Gene3D" id="2.60.120.200">
    <property type="match status" value="1"/>
</dbReference>
<keyword evidence="2" id="KW-0430">Lectin</keyword>
<protein>
    <recommendedName>
        <fullName evidence="4">Legume lectin domain-containing protein</fullName>
    </recommendedName>
</protein>